<dbReference type="SUPFAM" id="SSF160631">
    <property type="entry name" value="SMI1/KNR4-like"/>
    <property type="match status" value="1"/>
</dbReference>
<sequence>MKSRRRQRKRALDGFSYSLVRHLMLGDAKRLHAELIAPILGEPVGATAAEVAALENSIGFPLPNAYREYLLWMGKDFNGIFRGSNWFVSDLESNKEVLKDLLEEVDSKYKVIPSHVVFFTHQGYMAAWFDASMSEANPKCWFINDGMQEPKDSGSFTEVLIADLRGLSSCLRP</sequence>
<dbReference type="RefSeq" id="WP_154370720.1">
    <property type="nucleotide sequence ID" value="NZ_WKJJ01000001.1"/>
</dbReference>
<dbReference type="Pfam" id="PF09346">
    <property type="entry name" value="SMI1_KNR4"/>
    <property type="match status" value="1"/>
</dbReference>
<gene>
    <name evidence="2" type="ORF">GJ700_00605</name>
</gene>
<dbReference type="SMART" id="SM00860">
    <property type="entry name" value="SMI1_KNR4"/>
    <property type="match status" value="1"/>
</dbReference>
<proteinExistence type="predicted"/>
<dbReference type="InterPro" id="IPR037883">
    <property type="entry name" value="Knr4/Smi1-like_sf"/>
</dbReference>
<organism evidence="2 3">
    <name type="scientific">Pseudoduganella rivuli</name>
    <dbReference type="NCBI Taxonomy" id="2666085"/>
    <lineage>
        <taxon>Bacteria</taxon>
        <taxon>Pseudomonadati</taxon>
        <taxon>Pseudomonadota</taxon>
        <taxon>Betaproteobacteria</taxon>
        <taxon>Burkholderiales</taxon>
        <taxon>Oxalobacteraceae</taxon>
        <taxon>Telluria group</taxon>
        <taxon>Pseudoduganella</taxon>
    </lineage>
</organism>
<name>A0A7X2IHP8_9BURK</name>
<keyword evidence="3" id="KW-1185">Reference proteome</keyword>
<reference evidence="2 3" key="1">
    <citation type="submission" date="2019-11" db="EMBL/GenBank/DDBJ databases">
        <title>Novel species isolated from a subtropical stream in China.</title>
        <authorList>
            <person name="Lu H."/>
        </authorList>
    </citation>
    <scope>NUCLEOTIDE SEQUENCE [LARGE SCALE GENOMIC DNA]</scope>
    <source>
        <strain evidence="2 3">FT92W</strain>
    </source>
</reference>
<evidence type="ECO:0000313" key="2">
    <source>
        <dbReference type="EMBL" id="MRV70221.1"/>
    </source>
</evidence>
<feature type="domain" description="Knr4/Smi1-like" evidence="1">
    <location>
        <begin position="45"/>
        <end position="162"/>
    </location>
</feature>
<accession>A0A7X2IHP8</accession>
<protein>
    <recommendedName>
        <fullName evidence="1">Knr4/Smi1-like domain-containing protein</fullName>
    </recommendedName>
</protein>
<dbReference type="Proteomes" id="UP000446768">
    <property type="component" value="Unassembled WGS sequence"/>
</dbReference>
<evidence type="ECO:0000259" key="1">
    <source>
        <dbReference type="SMART" id="SM00860"/>
    </source>
</evidence>
<dbReference type="InterPro" id="IPR018958">
    <property type="entry name" value="Knr4/Smi1-like_dom"/>
</dbReference>
<evidence type="ECO:0000313" key="3">
    <source>
        <dbReference type="Proteomes" id="UP000446768"/>
    </source>
</evidence>
<dbReference type="EMBL" id="WKJJ01000001">
    <property type="protein sequence ID" value="MRV70221.1"/>
    <property type="molecule type" value="Genomic_DNA"/>
</dbReference>
<dbReference type="AlphaFoldDB" id="A0A7X2IHP8"/>
<dbReference type="Gene3D" id="3.40.1580.10">
    <property type="entry name" value="SMI1/KNR4-like"/>
    <property type="match status" value="1"/>
</dbReference>
<comment type="caution">
    <text evidence="2">The sequence shown here is derived from an EMBL/GenBank/DDBJ whole genome shotgun (WGS) entry which is preliminary data.</text>
</comment>